<dbReference type="InterPro" id="IPR043128">
    <property type="entry name" value="Rev_trsase/Diguanyl_cyclase"/>
</dbReference>
<keyword evidence="3" id="KW-1133">Transmembrane helix</keyword>
<sequence length="351" mass="37621">MTVLAALLMLCCIGAMYLAVASGLTPARPVHWWALVCCTGLGTVYGLIRSGRTRHWRDPAMTLFQNLSAMACVAAAYVIAGQARGIVLPILAVILMFGVFGLTPRQMVGVLAGGLLMFGAAVVWVQVRTAPGAQPLALAAAYLMMIAVVLLAGTLLNLRAYATRQTLRKQKAELARAVEQVRELATRDELTGLPNRRFMLEMMHLEIQRARRSHRPLLVAQLDLDHFKAVNDTHGHAAGDAALQAFARTVAACVRSADVLARWGGEEFVLLMGNTTAAEGTCLLTRLREAVAAAPVALPSQDTARLTVSIGAAQLRPGEGMDAVLQRADKALYAAKRQGRDRVVWAPGDAP</sequence>
<evidence type="ECO:0000259" key="5">
    <source>
        <dbReference type="PROSITE" id="PS50887"/>
    </source>
</evidence>
<dbReference type="GO" id="GO:0005886">
    <property type="term" value="C:plasma membrane"/>
    <property type="evidence" value="ECO:0007669"/>
    <property type="project" value="TreeGrafter"/>
</dbReference>
<dbReference type="SMART" id="SM00267">
    <property type="entry name" value="GGDEF"/>
    <property type="match status" value="1"/>
</dbReference>
<evidence type="ECO:0000256" key="1">
    <source>
        <dbReference type="ARBA" id="ARBA00012528"/>
    </source>
</evidence>
<dbReference type="FunFam" id="3.30.70.270:FF:000001">
    <property type="entry name" value="Diguanylate cyclase domain protein"/>
    <property type="match status" value="1"/>
</dbReference>
<dbReference type="InterPro" id="IPR000160">
    <property type="entry name" value="GGDEF_dom"/>
</dbReference>
<evidence type="ECO:0000313" key="7">
    <source>
        <dbReference type="Proteomes" id="UP000241829"/>
    </source>
</evidence>
<dbReference type="InterPro" id="IPR050469">
    <property type="entry name" value="Diguanylate_Cyclase"/>
</dbReference>
<protein>
    <recommendedName>
        <fullName evidence="1">diguanylate cyclase</fullName>
        <ecNumber evidence="1">2.7.7.65</ecNumber>
    </recommendedName>
</protein>
<dbReference type="AlphaFoldDB" id="A0A2P1NPD9"/>
<dbReference type="PANTHER" id="PTHR45138">
    <property type="entry name" value="REGULATORY COMPONENTS OF SENSORY TRANSDUCTION SYSTEM"/>
    <property type="match status" value="1"/>
</dbReference>
<feature type="transmembrane region" description="Helical" evidence="3">
    <location>
        <begin position="60"/>
        <end position="80"/>
    </location>
</feature>
<dbReference type="EC" id="2.7.7.65" evidence="1"/>
<keyword evidence="4" id="KW-0732">Signal</keyword>
<dbReference type="GO" id="GO:0052621">
    <property type="term" value="F:diguanylate cyclase activity"/>
    <property type="evidence" value="ECO:0007669"/>
    <property type="project" value="UniProtKB-EC"/>
</dbReference>
<dbReference type="KEGG" id="melm:C7H73_00770"/>
<dbReference type="RefSeq" id="WP_106847476.1">
    <property type="nucleotide sequence ID" value="NZ_CP027792.1"/>
</dbReference>
<organism evidence="6 7">
    <name type="scientific">Pulveribacter suum</name>
    <dbReference type="NCBI Taxonomy" id="2116657"/>
    <lineage>
        <taxon>Bacteria</taxon>
        <taxon>Pseudomonadati</taxon>
        <taxon>Pseudomonadota</taxon>
        <taxon>Betaproteobacteria</taxon>
        <taxon>Burkholderiales</taxon>
        <taxon>Comamonadaceae</taxon>
        <taxon>Pulveribacter</taxon>
    </lineage>
</organism>
<reference evidence="7" key="1">
    <citation type="submission" date="2018-03" db="EMBL/GenBank/DDBJ databases">
        <title>Genome sequencing of Melaminivora sp. strain SC2-7.</title>
        <authorList>
            <person name="Kim S.-J."/>
            <person name="Heo J."/>
            <person name="Ahn J.-H."/>
            <person name="Kwon S.-W."/>
        </authorList>
    </citation>
    <scope>NUCLEOTIDE SEQUENCE [LARGE SCALE GENOMIC DNA]</scope>
    <source>
        <strain evidence="7">SC2-7</strain>
    </source>
</reference>
<dbReference type="GO" id="GO:1902201">
    <property type="term" value="P:negative regulation of bacterial-type flagellum-dependent cell motility"/>
    <property type="evidence" value="ECO:0007669"/>
    <property type="project" value="TreeGrafter"/>
</dbReference>
<keyword evidence="3" id="KW-0472">Membrane</keyword>
<feature type="chain" id="PRO_5015160058" description="diguanylate cyclase" evidence="4">
    <location>
        <begin position="22"/>
        <end position="351"/>
    </location>
</feature>
<dbReference type="Proteomes" id="UP000241829">
    <property type="component" value="Chromosome"/>
</dbReference>
<feature type="domain" description="GGDEF" evidence="5">
    <location>
        <begin position="215"/>
        <end position="348"/>
    </location>
</feature>
<dbReference type="InterPro" id="IPR029787">
    <property type="entry name" value="Nucleotide_cyclase"/>
</dbReference>
<evidence type="ECO:0000313" key="6">
    <source>
        <dbReference type="EMBL" id="AVP58925.1"/>
    </source>
</evidence>
<accession>A0A2P1NPD9</accession>
<dbReference type="SUPFAM" id="SSF55073">
    <property type="entry name" value="Nucleotide cyclase"/>
    <property type="match status" value="1"/>
</dbReference>
<keyword evidence="7" id="KW-1185">Reference proteome</keyword>
<dbReference type="EMBL" id="CP027792">
    <property type="protein sequence ID" value="AVP58925.1"/>
    <property type="molecule type" value="Genomic_DNA"/>
</dbReference>
<name>A0A2P1NPD9_9BURK</name>
<feature type="transmembrane region" description="Helical" evidence="3">
    <location>
        <begin position="139"/>
        <end position="161"/>
    </location>
</feature>
<evidence type="ECO:0000256" key="3">
    <source>
        <dbReference type="SAM" id="Phobius"/>
    </source>
</evidence>
<proteinExistence type="predicted"/>
<comment type="catalytic activity">
    <reaction evidence="2">
        <text>2 GTP = 3',3'-c-di-GMP + 2 diphosphate</text>
        <dbReference type="Rhea" id="RHEA:24898"/>
        <dbReference type="ChEBI" id="CHEBI:33019"/>
        <dbReference type="ChEBI" id="CHEBI:37565"/>
        <dbReference type="ChEBI" id="CHEBI:58805"/>
        <dbReference type="EC" id="2.7.7.65"/>
    </reaction>
</comment>
<evidence type="ECO:0000256" key="4">
    <source>
        <dbReference type="SAM" id="SignalP"/>
    </source>
</evidence>
<feature type="transmembrane region" description="Helical" evidence="3">
    <location>
        <begin position="31"/>
        <end position="48"/>
    </location>
</feature>
<dbReference type="GO" id="GO:0043709">
    <property type="term" value="P:cell adhesion involved in single-species biofilm formation"/>
    <property type="evidence" value="ECO:0007669"/>
    <property type="project" value="TreeGrafter"/>
</dbReference>
<feature type="signal peptide" evidence="4">
    <location>
        <begin position="1"/>
        <end position="21"/>
    </location>
</feature>
<keyword evidence="3" id="KW-0812">Transmembrane</keyword>
<gene>
    <name evidence="6" type="ORF">C7H73_00770</name>
</gene>
<dbReference type="OrthoDB" id="9813903at2"/>
<dbReference type="Gene3D" id="3.30.70.270">
    <property type="match status" value="1"/>
</dbReference>
<dbReference type="PROSITE" id="PS50887">
    <property type="entry name" value="GGDEF"/>
    <property type="match status" value="1"/>
</dbReference>
<dbReference type="PANTHER" id="PTHR45138:SF9">
    <property type="entry name" value="DIGUANYLATE CYCLASE DGCM-RELATED"/>
    <property type="match status" value="1"/>
</dbReference>
<dbReference type="CDD" id="cd01949">
    <property type="entry name" value="GGDEF"/>
    <property type="match status" value="1"/>
</dbReference>
<dbReference type="NCBIfam" id="TIGR00254">
    <property type="entry name" value="GGDEF"/>
    <property type="match status" value="1"/>
</dbReference>
<feature type="transmembrane region" description="Helical" evidence="3">
    <location>
        <begin position="86"/>
        <end position="103"/>
    </location>
</feature>
<evidence type="ECO:0000256" key="2">
    <source>
        <dbReference type="ARBA" id="ARBA00034247"/>
    </source>
</evidence>
<feature type="transmembrane region" description="Helical" evidence="3">
    <location>
        <begin position="110"/>
        <end position="127"/>
    </location>
</feature>
<dbReference type="Pfam" id="PF00990">
    <property type="entry name" value="GGDEF"/>
    <property type="match status" value="1"/>
</dbReference>